<dbReference type="GO" id="GO:0004743">
    <property type="term" value="F:pyruvate kinase activity"/>
    <property type="evidence" value="ECO:0007669"/>
    <property type="project" value="UniProtKB-EC"/>
</dbReference>
<dbReference type="PANTHER" id="PTHR11817">
    <property type="entry name" value="PYRUVATE KINASE"/>
    <property type="match status" value="1"/>
</dbReference>
<reference evidence="2" key="3">
    <citation type="journal article" date="2017" name="Nature">
        <title>Genome sequence of the progenitor of the wheat D genome Aegilops tauschii.</title>
        <authorList>
            <person name="Luo M.C."/>
            <person name="Gu Y.Q."/>
            <person name="Puiu D."/>
            <person name="Wang H."/>
            <person name="Twardziok S.O."/>
            <person name="Deal K.R."/>
            <person name="Huo N."/>
            <person name="Zhu T."/>
            <person name="Wang L."/>
            <person name="Wang Y."/>
            <person name="McGuire P.E."/>
            <person name="Liu S."/>
            <person name="Long H."/>
            <person name="Ramasamy R.K."/>
            <person name="Rodriguez J.C."/>
            <person name="Van S.L."/>
            <person name="Yuan L."/>
            <person name="Wang Z."/>
            <person name="Xia Z."/>
            <person name="Xiao L."/>
            <person name="Anderson O.D."/>
            <person name="Ouyang S."/>
            <person name="Liang Y."/>
            <person name="Zimin A.V."/>
            <person name="Pertea G."/>
            <person name="Qi P."/>
            <person name="Bennetzen J.L."/>
            <person name="Dai X."/>
            <person name="Dawson M.W."/>
            <person name="Muller H.G."/>
            <person name="Kugler K."/>
            <person name="Rivarola-Duarte L."/>
            <person name="Spannagl M."/>
            <person name="Mayer K.F.X."/>
            <person name="Lu F.H."/>
            <person name="Bevan M.W."/>
            <person name="Leroy P."/>
            <person name="Li P."/>
            <person name="You F.M."/>
            <person name="Sun Q."/>
            <person name="Liu Z."/>
            <person name="Lyons E."/>
            <person name="Wicker T."/>
            <person name="Salzberg S.L."/>
            <person name="Devos K.M."/>
            <person name="Dvorak J."/>
        </authorList>
    </citation>
    <scope>NUCLEOTIDE SEQUENCE [LARGE SCALE GENOMIC DNA]</scope>
    <source>
        <strain evidence="2">cv. AL8/78</strain>
    </source>
</reference>
<proteinExistence type="predicted"/>
<evidence type="ECO:0000256" key="1">
    <source>
        <dbReference type="ARBA" id="ARBA00048152"/>
    </source>
</evidence>
<dbReference type="SUPFAM" id="SSF52935">
    <property type="entry name" value="PK C-terminal domain-like"/>
    <property type="match status" value="1"/>
</dbReference>
<evidence type="ECO:0000313" key="3">
    <source>
        <dbReference type="Proteomes" id="UP000015105"/>
    </source>
</evidence>
<sequence>MGTDGILLGAETLRGQYPVDAVRTVGRICAEAETVYNQSLHFKKVARHVGEPMAHEESVASSAVRSAMKVKAAAIVVFTFSGRAARVNC</sequence>
<accession>A0A453HL18</accession>
<dbReference type="InterPro" id="IPR001697">
    <property type="entry name" value="Pyr_Knase"/>
</dbReference>
<reference evidence="2" key="5">
    <citation type="journal article" date="2021" name="G3 (Bethesda)">
        <title>Aegilops tauschii genome assembly Aet v5.0 features greater sequence contiguity and improved annotation.</title>
        <authorList>
            <person name="Wang L."/>
            <person name="Zhu T."/>
            <person name="Rodriguez J.C."/>
            <person name="Deal K.R."/>
            <person name="Dubcovsky J."/>
            <person name="McGuire P.E."/>
            <person name="Lux T."/>
            <person name="Spannagl M."/>
            <person name="Mayer K.F.X."/>
            <person name="Baldrich P."/>
            <person name="Meyers B.C."/>
            <person name="Huo N."/>
            <person name="Gu Y.Q."/>
            <person name="Zhou H."/>
            <person name="Devos K.M."/>
            <person name="Bennetzen J.L."/>
            <person name="Unver T."/>
            <person name="Budak H."/>
            <person name="Gulick P.J."/>
            <person name="Galiba G."/>
            <person name="Kalapos B."/>
            <person name="Nelson D.R."/>
            <person name="Li P."/>
            <person name="You F.M."/>
            <person name="Luo M.C."/>
            <person name="Dvorak J."/>
        </authorList>
    </citation>
    <scope>NUCLEOTIDE SEQUENCE [LARGE SCALE GENOMIC DNA]</scope>
    <source>
        <strain evidence="2">cv. AL8/78</strain>
    </source>
</reference>
<dbReference type="EnsemblPlants" id="AET4Gv20224800.12">
    <property type="protein sequence ID" value="AET4Gv20224800.12"/>
    <property type="gene ID" value="AET4Gv20224800"/>
</dbReference>
<reference evidence="2" key="4">
    <citation type="submission" date="2019-03" db="UniProtKB">
        <authorList>
            <consortium name="EnsemblPlants"/>
        </authorList>
    </citation>
    <scope>IDENTIFICATION</scope>
</reference>
<dbReference type="Gramene" id="AET4Gv20224800.12">
    <property type="protein sequence ID" value="AET4Gv20224800.12"/>
    <property type="gene ID" value="AET4Gv20224800"/>
</dbReference>
<comment type="catalytic activity">
    <reaction evidence="1">
        <text>pyruvate + ATP = phosphoenolpyruvate + ADP + H(+)</text>
        <dbReference type="Rhea" id="RHEA:18157"/>
        <dbReference type="ChEBI" id="CHEBI:15361"/>
        <dbReference type="ChEBI" id="CHEBI:15378"/>
        <dbReference type="ChEBI" id="CHEBI:30616"/>
        <dbReference type="ChEBI" id="CHEBI:58702"/>
        <dbReference type="ChEBI" id="CHEBI:456216"/>
        <dbReference type="EC" id="2.7.1.40"/>
    </reaction>
</comment>
<organism evidence="2 3">
    <name type="scientific">Aegilops tauschii subsp. strangulata</name>
    <name type="common">Goatgrass</name>
    <dbReference type="NCBI Taxonomy" id="200361"/>
    <lineage>
        <taxon>Eukaryota</taxon>
        <taxon>Viridiplantae</taxon>
        <taxon>Streptophyta</taxon>
        <taxon>Embryophyta</taxon>
        <taxon>Tracheophyta</taxon>
        <taxon>Spermatophyta</taxon>
        <taxon>Magnoliopsida</taxon>
        <taxon>Liliopsida</taxon>
        <taxon>Poales</taxon>
        <taxon>Poaceae</taxon>
        <taxon>BOP clade</taxon>
        <taxon>Pooideae</taxon>
        <taxon>Triticodae</taxon>
        <taxon>Triticeae</taxon>
        <taxon>Triticinae</taxon>
        <taxon>Aegilops</taxon>
    </lineage>
</organism>
<dbReference type="Proteomes" id="UP000015105">
    <property type="component" value="Chromosome 4D"/>
</dbReference>
<dbReference type="AlphaFoldDB" id="A0A453HL18"/>
<reference evidence="3" key="1">
    <citation type="journal article" date="2014" name="Science">
        <title>Ancient hybridizations among the ancestral genomes of bread wheat.</title>
        <authorList>
            <consortium name="International Wheat Genome Sequencing Consortium,"/>
            <person name="Marcussen T."/>
            <person name="Sandve S.R."/>
            <person name="Heier L."/>
            <person name="Spannagl M."/>
            <person name="Pfeifer M."/>
            <person name="Jakobsen K.S."/>
            <person name="Wulff B.B."/>
            <person name="Steuernagel B."/>
            <person name="Mayer K.F."/>
            <person name="Olsen O.A."/>
        </authorList>
    </citation>
    <scope>NUCLEOTIDE SEQUENCE [LARGE SCALE GENOMIC DNA]</scope>
    <source>
        <strain evidence="3">cv. AL8/78</strain>
    </source>
</reference>
<reference evidence="3" key="2">
    <citation type="journal article" date="2017" name="Nat. Plants">
        <title>The Aegilops tauschii genome reveals multiple impacts of transposons.</title>
        <authorList>
            <person name="Zhao G."/>
            <person name="Zou C."/>
            <person name="Li K."/>
            <person name="Wang K."/>
            <person name="Li T."/>
            <person name="Gao L."/>
            <person name="Zhang X."/>
            <person name="Wang H."/>
            <person name="Yang Z."/>
            <person name="Liu X."/>
            <person name="Jiang W."/>
            <person name="Mao L."/>
            <person name="Kong X."/>
            <person name="Jiao Y."/>
            <person name="Jia J."/>
        </authorList>
    </citation>
    <scope>NUCLEOTIDE SEQUENCE [LARGE SCALE GENOMIC DNA]</scope>
    <source>
        <strain evidence="3">cv. AL8/78</strain>
    </source>
</reference>
<dbReference type="Gene3D" id="3.40.1380.20">
    <property type="entry name" value="Pyruvate kinase, C-terminal domain"/>
    <property type="match status" value="1"/>
</dbReference>
<keyword evidence="3" id="KW-1185">Reference proteome</keyword>
<dbReference type="GO" id="GO:0030955">
    <property type="term" value="F:potassium ion binding"/>
    <property type="evidence" value="ECO:0007669"/>
    <property type="project" value="InterPro"/>
</dbReference>
<dbReference type="Gene3D" id="3.20.20.60">
    <property type="entry name" value="Phosphoenolpyruvate-binding domains"/>
    <property type="match status" value="1"/>
</dbReference>
<name>A0A453HL18_AEGTS</name>
<evidence type="ECO:0000313" key="2">
    <source>
        <dbReference type="EnsemblPlants" id="AET4Gv20224800.12"/>
    </source>
</evidence>
<dbReference type="InterPro" id="IPR036918">
    <property type="entry name" value="Pyrv_Knase_C_sf"/>
</dbReference>
<dbReference type="InterPro" id="IPR040442">
    <property type="entry name" value="Pyrv_kinase-like_dom_sf"/>
</dbReference>
<protein>
    <submittedName>
        <fullName evidence="2">Uncharacterized protein</fullName>
    </submittedName>
</protein>
<dbReference type="GO" id="GO:0000287">
    <property type="term" value="F:magnesium ion binding"/>
    <property type="evidence" value="ECO:0007669"/>
    <property type="project" value="InterPro"/>
</dbReference>